<dbReference type="AlphaFoldDB" id="A0A0C2MX69"/>
<comment type="caution">
    <text evidence="1">The sequence shown here is derived from an EMBL/GenBank/DDBJ whole genome shotgun (WGS) entry which is preliminary data.</text>
</comment>
<dbReference type="Proteomes" id="UP000031668">
    <property type="component" value="Unassembled WGS sequence"/>
</dbReference>
<protein>
    <submittedName>
        <fullName evidence="1">Uncharacterized protein</fullName>
    </submittedName>
</protein>
<accession>A0A0C2MX69</accession>
<reference evidence="1 2" key="1">
    <citation type="journal article" date="2014" name="Genome Biol. Evol.">
        <title>The genome of the myxosporean Thelohanellus kitauei shows adaptations to nutrient acquisition within its fish host.</title>
        <authorList>
            <person name="Yang Y."/>
            <person name="Xiong J."/>
            <person name="Zhou Z."/>
            <person name="Huo F."/>
            <person name="Miao W."/>
            <person name="Ran C."/>
            <person name="Liu Y."/>
            <person name="Zhang J."/>
            <person name="Feng J."/>
            <person name="Wang M."/>
            <person name="Wang M."/>
            <person name="Wang L."/>
            <person name="Yao B."/>
        </authorList>
    </citation>
    <scope>NUCLEOTIDE SEQUENCE [LARGE SCALE GENOMIC DNA]</scope>
    <source>
        <strain evidence="1">Wuqing</strain>
    </source>
</reference>
<organism evidence="1 2">
    <name type="scientific">Thelohanellus kitauei</name>
    <name type="common">Myxosporean</name>
    <dbReference type="NCBI Taxonomy" id="669202"/>
    <lineage>
        <taxon>Eukaryota</taxon>
        <taxon>Metazoa</taxon>
        <taxon>Cnidaria</taxon>
        <taxon>Myxozoa</taxon>
        <taxon>Myxosporea</taxon>
        <taxon>Bivalvulida</taxon>
        <taxon>Platysporina</taxon>
        <taxon>Myxobolidae</taxon>
        <taxon>Thelohanellus</taxon>
    </lineage>
</organism>
<name>A0A0C2MX69_THEKT</name>
<evidence type="ECO:0000313" key="2">
    <source>
        <dbReference type="Proteomes" id="UP000031668"/>
    </source>
</evidence>
<gene>
    <name evidence="1" type="ORF">RF11_04477</name>
</gene>
<dbReference type="EMBL" id="JWZT01001528">
    <property type="protein sequence ID" value="KII71951.1"/>
    <property type="molecule type" value="Genomic_DNA"/>
</dbReference>
<sequence>MNKNPDRNKRVKAMMLAGGMGMLPLVSSAAVVGSQRGGDVTLADGTTLIADQSTGDGYYGILVTGATAAEITAGTGSTVTVKDAEHYAKGIFIQSAGSHFTADKLVLNASGITAVAFELSGKQDRAALSHRLRQVLLTQKGWL</sequence>
<keyword evidence="2" id="KW-1185">Reference proteome</keyword>
<evidence type="ECO:0000313" key="1">
    <source>
        <dbReference type="EMBL" id="KII71951.1"/>
    </source>
</evidence>
<proteinExistence type="predicted"/>